<feature type="region of interest" description="Disordered" evidence="4">
    <location>
        <begin position="581"/>
        <end position="618"/>
    </location>
</feature>
<sequence>MKALLTKWKQQPIQQERRVTFEPPASPLSIQSDTSSYIALPSSWSQQVGPDLVANLSPQERNRQEVLFEIVSSEQRYVDDLLEINDVFIRNLLPNSATPTPRIDFDPTDPDDTTYSGRLSRQRSLRSASVSASSAASPAFTDISRDVDLPIAARYTASAGAGASDSSSSIAPPVTPEDYPSSLFVGGAANALVNTPLDKKTSIVSMRHQSLPPLSRTSSNLYPAFGSRNSSRVSCHPPSSFNKLHRHLSAVSPALMPEELAKSKELFQLPKDLEIVLKALAGGVLEGHVRLVKALKKRYDDEFPLVRSLADIFTQHCAMFKEYSKYVMHLEKALGQIDQAQSFYDPSHLGKRSSKNISTSLLHLSKHLNLLDTYASSLALPSLSISLSKPFNRLLHYPLMFQNLLFQTDPSLFEYEDTLGMVEVVEGIVRELEDDRIGWEEREKTRDAWARIGGLDGDKVLMAPKPHRLLIAETHLASISDAQSKLASLNVNLDKLKKHKTKLRTRFKPPVTNAIRVQIEKGEEDQGVKPRRSIRRLSSILGSKPESADSIAKSGIDNLWIVRFTDVSLLCEKTDTTSLPLSTIVHPDFTGPGGMTRKNKDKEQEERDRRGRARRGNERNMYEFLKVWEWHPDQDTGETKGTDKPQERPSSPPSRSTSVPTLATNSDIISCRGDGRSDAHLRHPLTHPSMPPFATKYTAPQKLTPSKVRSLNNLYSSSSSSRSFEQTLRYADTDEEDGWSEEESVMSFAYVKDALIPTGKQTTRVERSPSRAGVDATSGRNGKNGLGLGTTALRIKPRDPSAPTTGNGNVRPRPSSTSTKPSRVNTAFANTTGFSGQLTQRNQTAQSNQNTIKPVKRLSNAIPSEAQTAKFSTRLRPLSSDGAAFAGTGVAERTMSPSSLVGGARARGSLPPSMLSSRCASATSGVINASSVPSRNPRVGGKEESEGEDLGTIRSSRAYHIRPRPAWDGATIDTVKLGERASTPASVASGGRTTLRHSSAPVTSSTATAVGNGTVDKGALIEAKIGMGRKPRVRGSMPPLCTARGTIGIAGLGTSGGKVSAATAARLARQSSSGTSTRPRPSIKPSAVSLTAATTSNLRKKHSNASSPTSSTFSFPSAPASTGPIGSSDANSTVKTAPRTSASSPSVPPNSKSPLSTTTTQKLTKSSTTLKSMQSTDSGLIEIWRQYGNVDIDKLGSSTPKKPLLNSTKGAAMGGEGNTGGAKKVSSMAGGVSAPKTKPSPRLSAVTLASAPTTRTGLNKRETPSSLRTSVEMVTGPGTRRRDLGEQI</sequence>
<feature type="coiled-coil region" evidence="3">
    <location>
        <begin position="479"/>
        <end position="506"/>
    </location>
</feature>
<dbReference type="InterPro" id="IPR000219">
    <property type="entry name" value="DH_dom"/>
</dbReference>
<dbReference type="PANTHER" id="PTHR46006:SF7">
    <property type="entry name" value="DH DOMAIN-CONTAINING PROTEIN"/>
    <property type="match status" value="1"/>
</dbReference>
<reference evidence="5" key="1">
    <citation type="submission" date="2016-06" db="EMBL/GenBank/DDBJ databases">
        <authorList>
            <person name="Cuomo C."/>
            <person name="Litvintseva A."/>
            <person name="Heitman J."/>
            <person name="Chen Y."/>
            <person name="Sun S."/>
            <person name="Springer D."/>
            <person name="Dromer F."/>
            <person name="Young S."/>
            <person name="Zeng Q."/>
            <person name="Chapman S."/>
            <person name="Gujja S."/>
            <person name="Saif S."/>
            <person name="Birren B."/>
        </authorList>
    </citation>
    <scope>NUCLEOTIDE SEQUENCE</scope>
    <source>
        <strain evidence="5">CBS 7841</strain>
    </source>
</reference>
<keyword evidence="2" id="KW-0963">Cytoplasm</keyword>
<proteinExistence type="predicted"/>
<feature type="compositionally biased region" description="Polar residues" evidence="4">
    <location>
        <begin position="1088"/>
        <end position="1097"/>
    </location>
</feature>
<evidence type="ECO:0000256" key="2">
    <source>
        <dbReference type="ARBA" id="ARBA00022490"/>
    </source>
</evidence>
<feature type="region of interest" description="Disordered" evidence="4">
    <location>
        <begin position="1195"/>
        <end position="1288"/>
    </location>
</feature>
<dbReference type="Pfam" id="PF00621">
    <property type="entry name" value="RhoGEF"/>
    <property type="match status" value="1"/>
</dbReference>
<evidence type="ECO:0000313" key="6">
    <source>
        <dbReference type="Proteomes" id="UP000094043"/>
    </source>
</evidence>
<dbReference type="EMBL" id="CP143786">
    <property type="protein sequence ID" value="WVN87153.1"/>
    <property type="molecule type" value="Genomic_DNA"/>
</dbReference>
<dbReference type="OrthoDB" id="1716625at2759"/>
<organism evidence="5 6">
    <name type="scientific">Cryptococcus depauperatus CBS 7841</name>
    <dbReference type="NCBI Taxonomy" id="1295531"/>
    <lineage>
        <taxon>Eukaryota</taxon>
        <taxon>Fungi</taxon>
        <taxon>Dikarya</taxon>
        <taxon>Basidiomycota</taxon>
        <taxon>Agaricomycotina</taxon>
        <taxon>Tremellomycetes</taxon>
        <taxon>Tremellales</taxon>
        <taxon>Cryptococcaceae</taxon>
        <taxon>Cryptococcus</taxon>
    </lineage>
</organism>
<evidence type="ECO:0000313" key="5">
    <source>
        <dbReference type="EMBL" id="WVN87153.1"/>
    </source>
</evidence>
<dbReference type="GO" id="GO:0035025">
    <property type="term" value="P:positive regulation of Rho protein signal transduction"/>
    <property type="evidence" value="ECO:0007669"/>
    <property type="project" value="TreeGrafter"/>
</dbReference>
<feature type="region of interest" description="Disordered" evidence="4">
    <location>
        <begin position="1063"/>
        <end position="1175"/>
    </location>
</feature>
<feature type="region of interest" description="Disordered" evidence="4">
    <location>
        <begin position="98"/>
        <end position="123"/>
    </location>
</feature>
<feature type="compositionally biased region" description="Low complexity" evidence="4">
    <location>
        <begin position="998"/>
        <end position="1009"/>
    </location>
</feature>
<feature type="region of interest" description="Disordered" evidence="4">
    <location>
        <begin position="928"/>
        <end position="950"/>
    </location>
</feature>
<feature type="compositionally biased region" description="Basic and acidic residues" evidence="4">
    <location>
        <begin position="598"/>
        <end position="618"/>
    </location>
</feature>
<dbReference type="KEGG" id="cdep:91086541"/>
<dbReference type="GO" id="GO:0005737">
    <property type="term" value="C:cytoplasm"/>
    <property type="evidence" value="ECO:0007669"/>
    <property type="project" value="UniProtKB-SubCell"/>
</dbReference>
<dbReference type="Gene3D" id="1.20.900.10">
    <property type="entry name" value="Dbl homology (DH) domain"/>
    <property type="match status" value="2"/>
</dbReference>
<feature type="compositionally biased region" description="Polar residues" evidence="4">
    <location>
        <begin position="1124"/>
        <end position="1140"/>
    </location>
</feature>
<keyword evidence="3" id="KW-0175">Coiled coil</keyword>
<accession>A0A1E3IC85</accession>
<evidence type="ECO:0000256" key="3">
    <source>
        <dbReference type="SAM" id="Coils"/>
    </source>
</evidence>
<keyword evidence="6" id="KW-1185">Reference proteome</keyword>
<feature type="region of interest" description="Disordered" evidence="4">
    <location>
        <begin position="982"/>
        <end position="1009"/>
    </location>
</feature>
<feature type="compositionally biased region" description="Low complexity" evidence="4">
    <location>
        <begin position="1141"/>
        <end position="1175"/>
    </location>
</feature>
<feature type="compositionally biased region" description="Low complexity" evidence="4">
    <location>
        <begin position="811"/>
        <end position="823"/>
    </location>
</feature>
<reference evidence="5" key="3">
    <citation type="submission" date="2024-01" db="EMBL/GenBank/DDBJ databases">
        <authorList>
            <person name="Coelho M.A."/>
            <person name="David-Palma M."/>
            <person name="Shea T."/>
            <person name="Sun S."/>
            <person name="Cuomo C.A."/>
            <person name="Heitman J."/>
        </authorList>
    </citation>
    <scope>NUCLEOTIDE SEQUENCE</scope>
    <source>
        <strain evidence="5">CBS 7841</strain>
    </source>
</reference>
<name>A0A1E3IC85_9TREE</name>
<dbReference type="VEuPathDB" id="FungiDB:L203_04785"/>
<feature type="compositionally biased region" description="Basic and acidic residues" evidence="4">
    <location>
        <begin position="633"/>
        <end position="647"/>
    </location>
</feature>
<protein>
    <submittedName>
        <fullName evidence="5">Uncharacterized protein</fullName>
    </submittedName>
</protein>
<feature type="region of interest" description="Disordered" evidence="4">
    <location>
        <begin position="633"/>
        <end position="694"/>
    </location>
</feature>
<dbReference type="SUPFAM" id="SSF48065">
    <property type="entry name" value="DBL homology domain (DH-domain)"/>
    <property type="match status" value="1"/>
</dbReference>
<feature type="region of interest" description="Disordered" evidence="4">
    <location>
        <begin position="760"/>
        <end position="824"/>
    </location>
</feature>
<feature type="compositionally biased region" description="Polar residues" evidence="4">
    <location>
        <begin position="1196"/>
        <end position="1208"/>
    </location>
</feature>
<dbReference type="InterPro" id="IPR035899">
    <property type="entry name" value="DBL_dom_sf"/>
</dbReference>
<evidence type="ECO:0000256" key="4">
    <source>
        <dbReference type="SAM" id="MobiDB-lite"/>
    </source>
</evidence>
<dbReference type="PANTHER" id="PTHR46006">
    <property type="entry name" value="RHO GUANINE NUCLEOTIDE EXCHANGE FACTOR AT 64C, ISOFORM A"/>
    <property type="match status" value="1"/>
</dbReference>
<dbReference type="Proteomes" id="UP000094043">
    <property type="component" value="Chromosome 3"/>
</dbReference>
<feature type="compositionally biased region" description="Low complexity" evidence="4">
    <location>
        <begin position="1105"/>
        <end position="1122"/>
    </location>
</feature>
<evidence type="ECO:0000256" key="1">
    <source>
        <dbReference type="ARBA" id="ARBA00004496"/>
    </source>
</evidence>
<dbReference type="InterPro" id="IPR051480">
    <property type="entry name" value="Endocytic_GEF_Adapter"/>
</dbReference>
<dbReference type="GO" id="GO:0005085">
    <property type="term" value="F:guanyl-nucleotide exchange factor activity"/>
    <property type="evidence" value="ECO:0007669"/>
    <property type="project" value="InterPro"/>
</dbReference>
<dbReference type="RefSeq" id="XP_066067853.1">
    <property type="nucleotide sequence ID" value="XM_066211756.1"/>
</dbReference>
<reference evidence="5" key="2">
    <citation type="journal article" date="2022" name="Elife">
        <title>Obligate sexual reproduction of a homothallic fungus closely related to the Cryptococcus pathogenic species complex.</title>
        <authorList>
            <person name="Passer A.R."/>
            <person name="Clancey S.A."/>
            <person name="Shea T."/>
            <person name="David-Palma M."/>
            <person name="Averette A.F."/>
            <person name="Boekhout T."/>
            <person name="Porcel B.M."/>
            <person name="Nowrousian M."/>
            <person name="Cuomo C.A."/>
            <person name="Sun S."/>
            <person name="Heitman J."/>
            <person name="Coelho M.A."/>
        </authorList>
    </citation>
    <scope>NUCLEOTIDE SEQUENCE</scope>
    <source>
        <strain evidence="5">CBS 7841</strain>
    </source>
</reference>
<dbReference type="GeneID" id="91086541"/>
<comment type="subcellular location">
    <subcellularLocation>
        <location evidence="1">Cytoplasm</location>
    </subcellularLocation>
</comment>
<dbReference type="PROSITE" id="PS50010">
    <property type="entry name" value="DH_2"/>
    <property type="match status" value="1"/>
</dbReference>
<gene>
    <name evidence="5" type="ORF">L203_102329</name>
</gene>
<feature type="compositionally biased region" description="Low complexity" evidence="4">
    <location>
        <begin position="1071"/>
        <end position="1080"/>
    </location>
</feature>